<proteinExistence type="predicted"/>
<protein>
    <submittedName>
        <fullName evidence="1">Uncharacterized protein</fullName>
    </submittedName>
</protein>
<keyword evidence="2" id="KW-1185">Reference proteome</keyword>
<evidence type="ECO:0000313" key="1">
    <source>
        <dbReference type="EMBL" id="WXC83306.1"/>
    </source>
</evidence>
<dbReference type="RefSeq" id="WP_338834765.1">
    <property type="nucleotide sequence ID" value="NZ_CP147711.1"/>
</dbReference>
<dbReference type="Proteomes" id="UP001432046">
    <property type="component" value="Chromosome"/>
</dbReference>
<organism evidence="1 2">
    <name type="scientific">Bradyrhizobium septentrionale</name>
    <dbReference type="NCBI Taxonomy" id="1404411"/>
    <lineage>
        <taxon>Bacteria</taxon>
        <taxon>Pseudomonadati</taxon>
        <taxon>Pseudomonadota</taxon>
        <taxon>Alphaproteobacteria</taxon>
        <taxon>Hyphomicrobiales</taxon>
        <taxon>Nitrobacteraceae</taxon>
        <taxon>Bradyrhizobium</taxon>
    </lineage>
</organism>
<name>A0ABZ2P9E7_9BRAD</name>
<dbReference type="EMBL" id="CP147711">
    <property type="protein sequence ID" value="WXC83306.1"/>
    <property type="molecule type" value="Genomic_DNA"/>
</dbReference>
<gene>
    <name evidence="1" type="ORF">WDK88_17865</name>
</gene>
<reference evidence="1" key="2">
    <citation type="submission" date="2024-03" db="EMBL/GenBank/DDBJ databases">
        <authorList>
            <person name="Bromfield E.S.P."/>
            <person name="Cloutier S."/>
        </authorList>
    </citation>
    <scope>NUCLEOTIDE SEQUENCE</scope>
    <source>
        <strain evidence="1">5S5</strain>
    </source>
</reference>
<sequence length="109" mass="12087">MRPSAAIEGQRARLTEIKVEAQHVAIMTRPLQPLWTFNDVVDALGGPVAVGRITGQTCAAVCNWRRYRGLFPSKYYFCMRAALADEGYFAPISLWGFYGTTENNNAQAA</sequence>
<reference evidence="1" key="1">
    <citation type="journal article" date="2021" name="Int. J. Syst. Evol. Microbiol.">
        <title>Bradyrhizobium septentrionale sp. nov. (sv. septentrionale) and Bradyrhizobium quebecense sp. nov. (sv. septentrionale) associated with legumes native to Canada possess rearranged symbiosis genes and numerous insertion sequences.</title>
        <authorList>
            <person name="Bromfield E.S.P."/>
            <person name="Cloutier S."/>
        </authorList>
    </citation>
    <scope>NUCLEOTIDE SEQUENCE</scope>
    <source>
        <strain evidence="1">5S5</strain>
    </source>
</reference>
<evidence type="ECO:0000313" key="2">
    <source>
        <dbReference type="Proteomes" id="UP001432046"/>
    </source>
</evidence>
<accession>A0ABZ2P9E7</accession>